<dbReference type="EMBL" id="AUXX01000018">
    <property type="protein sequence ID" value="KZN66263.1"/>
    <property type="molecule type" value="Genomic_DNA"/>
</dbReference>
<keyword evidence="2 3" id="KW-0175">Coiled coil</keyword>
<accession>A0A162B454</accession>
<comment type="subcellular location">
    <subcellularLocation>
        <location evidence="1">Cell envelope</location>
    </subcellularLocation>
</comment>
<feature type="coiled-coil region" evidence="3">
    <location>
        <begin position="106"/>
        <end position="140"/>
    </location>
</feature>
<evidence type="ECO:0000256" key="1">
    <source>
        <dbReference type="ARBA" id="ARBA00004196"/>
    </source>
</evidence>
<dbReference type="AlphaFoldDB" id="A0A162B454"/>
<evidence type="ECO:0000256" key="2">
    <source>
        <dbReference type="ARBA" id="ARBA00023054"/>
    </source>
</evidence>
<dbReference type="Gene3D" id="1.10.287.470">
    <property type="entry name" value="Helix hairpin bin"/>
    <property type="match status" value="1"/>
</dbReference>
<dbReference type="InterPro" id="IPR050465">
    <property type="entry name" value="UPF0194_transport"/>
</dbReference>
<evidence type="ECO:0000256" key="3">
    <source>
        <dbReference type="SAM" id="Coils"/>
    </source>
</evidence>
<dbReference type="PATRIC" id="fig|1365257.3.peg.2751"/>
<evidence type="ECO:0000313" key="4">
    <source>
        <dbReference type="EMBL" id="KZN66263.1"/>
    </source>
</evidence>
<dbReference type="PANTHER" id="PTHR32347:SF23">
    <property type="entry name" value="BLL5650 PROTEIN"/>
    <property type="match status" value="1"/>
</dbReference>
<organism evidence="4 5">
    <name type="scientific">Pseudoalteromonas luteoviolacea S4060-1</name>
    <dbReference type="NCBI Taxonomy" id="1365257"/>
    <lineage>
        <taxon>Bacteria</taxon>
        <taxon>Pseudomonadati</taxon>
        <taxon>Pseudomonadota</taxon>
        <taxon>Gammaproteobacteria</taxon>
        <taxon>Alteromonadales</taxon>
        <taxon>Pseudoalteromonadaceae</taxon>
        <taxon>Pseudoalteromonas</taxon>
    </lineage>
</organism>
<dbReference type="GO" id="GO:0030313">
    <property type="term" value="C:cell envelope"/>
    <property type="evidence" value="ECO:0007669"/>
    <property type="project" value="UniProtKB-SubCell"/>
</dbReference>
<evidence type="ECO:0000313" key="5">
    <source>
        <dbReference type="Proteomes" id="UP000076661"/>
    </source>
</evidence>
<comment type="caution">
    <text evidence="4">The sequence shown here is derived from an EMBL/GenBank/DDBJ whole genome shotgun (WGS) entry which is preliminary data.</text>
</comment>
<evidence type="ECO:0008006" key="6">
    <source>
        <dbReference type="Google" id="ProtNLM"/>
    </source>
</evidence>
<gene>
    <name evidence="4" type="ORF">N478_20315</name>
</gene>
<reference evidence="4 5" key="1">
    <citation type="submission" date="2013-07" db="EMBL/GenBank/DDBJ databases">
        <title>Comparative Genomic and Metabolomic Analysis of Twelve Strains of Pseudoalteromonas luteoviolacea.</title>
        <authorList>
            <person name="Vynne N.G."/>
            <person name="Mansson M."/>
            <person name="Gram L."/>
        </authorList>
    </citation>
    <scope>NUCLEOTIDE SEQUENCE [LARGE SCALE GENOMIC DNA]</scope>
    <source>
        <strain evidence="4 5">S4060-1</strain>
    </source>
</reference>
<dbReference type="PANTHER" id="PTHR32347">
    <property type="entry name" value="EFFLUX SYSTEM COMPONENT YKNX-RELATED"/>
    <property type="match status" value="1"/>
</dbReference>
<name>A0A162B454_9GAMM</name>
<protein>
    <recommendedName>
        <fullName evidence="6">RND transporter</fullName>
    </recommendedName>
</protein>
<proteinExistence type="predicted"/>
<dbReference type="Gene3D" id="2.40.50.100">
    <property type="match status" value="1"/>
</dbReference>
<dbReference type="Proteomes" id="UP000076661">
    <property type="component" value="Unassembled WGS sequence"/>
</dbReference>
<dbReference type="Gene3D" id="2.40.30.170">
    <property type="match status" value="1"/>
</dbReference>
<sequence length="418" mass="46250">MDVVKRKSQSKLIKSKYQVAAILAALVITLALWSWKKAASVSVNRSDILVERVEQGDLEVITEGFGVLNSNRQQLLTTLTRATVKEIVLKPGANVTADSVIVRLDNPELTQEVENAKQELAQMRANLRQLKLNNQREILNETASLAEMTARYESAVLNREAEEKLIEKGIVSQLAYKESVLEEEQLAKRIDILKQRIAQLKLVHNESVNIQLEQLKQQQGQLGISQARLDSLEVKAGFSGVLQRLSVELGQSLEPGQEVALIGSVKDLIALIRVPQNQVQQVSVGQNAIINTRRDKISGTVTRIDPIVQDNTVEVEIALPENLPDSARPQLNVNASIIADTLQKVYYIKRPANVKPHSEITLYRVAPDSSAAHLHTLKLGQQAGRYIEIVSGAEPNDVFIISDLSNLKITASELIIKS</sequence>
<dbReference type="RefSeq" id="WP_063381417.1">
    <property type="nucleotide sequence ID" value="NZ_AUXX01000018.1"/>
</dbReference>